<dbReference type="NCBIfam" id="TIGR01730">
    <property type="entry name" value="RND_mfp"/>
    <property type="match status" value="1"/>
</dbReference>
<comment type="caution">
    <text evidence="5">The sequence shown here is derived from an EMBL/GenBank/DDBJ whole genome shotgun (WGS) entry which is preliminary data.</text>
</comment>
<reference evidence="5 6" key="1">
    <citation type="submission" date="2023-10" db="EMBL/GenBank/DDBJ databases">
        <title>Glaciecola aquimarina strain GGW-M5 nov., isolated from a coastal seawater.</title>
        <authorList>
            <person name="Bayburt H."/>
            <person name="Kim J.M."/>
            <person name="Choi B.J."/>
            <person name="Jeon C.O."/>
        </authorList>
    </citation>
    <scope>NUCLEOTIDE SEQUENCE [LARGE SCALE GENOMIC DNA]</scope>
    <source>
        <strain evidence="5 6">KCTC 32108</strain>
    </source>
</reference>
<dbReference type="RefSeq" id="WP_316025793.1">
    <property type="nucleotide sequence ID" value="NZ_JAWDIO010000002.1"/>
</dbReference>
<organism evidence="5 6">
    <name type="scientific">Paraglaciecola aquimarina</name>
    <dbReference type="NCBI Taxonomy" id="1235557"/>
    <lineage>
        <taxon>Bacteria</taxon>
        <taxon>Pseudomonadati</taxon>
        <taxon>Pseudomonadota</taxon>
        <taxon>Gammaproteobacteria</taxon>
        <taxon>Alteromonadales</taxon>
        <taxon>Alteromonadaceae</taxon>
        <taxon>Paraglaciecola</taxon>
    </lineage>
</organism>
<evidence type="ECO:0000256" key="2">
    <source>
        <dbReference type="SAM" id="Coils"/>
    </source>
</evidence>
<evidence type="ECO:0000313" key="5">
    <source>
        <dbReference type="EMBL" id="MDU0354174.1"/>
    </source>
</evidence>
<dbReference type="Proteomes" id="UP001247805">
    <property type="component" value="Unassembled WGS sequence"/>
</dbReference>
<keyword evidence="3" id="KW-0472">Membrane</keyword>
<dbReference type="SUPFAM" id="SSF111369">
    <property type="entry name" value="HlyD-like secretion proteins"/>
    <property type="match status" value="1"/>
</dbReference>
<feature type="transmembrane region" description="Helical" evidence="3">
    <location>
        <begin position="16"/>
        <end position="34"/>
    </location>
</feature>
<dbReference type="PANTHER" id="PTHR30469">
    <property type="entry name" value="MULTIDRUG RESISTANCE PROTEIN MDTA"/>
    <property type="match status" value="1"/>
</dbReference>
<feature type="domain" description="Multidrug resistance protein MdtA-like barrel-sandwich hybrid" evidence="4">
    <location>
        <begin position="79"/>
        <end position="214"/>
    </location>
</feature>
<sequence length="410" mass="45568">MQPVARNMLVRKLIKWLVAPGILLFISLAVVNWLDSNKPQPNERPTRVKLNKVFVHESIQASTSLKGHSQGQMLPTEDLEIRSEVTGKIEILSDNLVNGGKVTKGELLVQIDQSDYLLEVIQRQSRVAQAEQQLAKVTAETESAQRELADLGRKNPSSLARGIPQLKQAEASLEAAKADLAIAKLALKRTQIFAPFDGRVEKETLTKGQYLNRGGVVAKIHGNDVMEVRLAMNAEQFTQIGLPLDYYSHYQDSKFDVNLTAQVGQSALKWHAKIIRVEAAIDSQTRSLYAVAEVHSQKGQQYPLLKGLFVNAEITGQLVDNVTELPKLALRSNEQLWVVDENNQLKVEIADIVQRKPDSIIVRNLPDHSLVIVSALAIPTSGMPIQPLLPNGQIARKRTHQTIEPIRKKT</sequence>
<evidence type="ECO:0000256" key="1">
    <source>
        <dbReference type="ARBA" id="ARBA00009477"/>
    </source>
</evidence>
<proteinExistence type="inferred from homology"/>
<accession>A0ABU3SVZ8</accession>
<dbReference type="InterPro" id="IPR058625">
    <property type="entry name" value="MdtA-like_BSH"/>
</dbReference>
<dbReference type="Gene3D" id="2.40.50.100">
    <property type="match status" value="1"/>
</dbReference>
<dbReference type="Gene3D" id="1.10.287.470">
    <property type="entry name" value="Helix hairpin bin"/>
    <property type="match status" value="1"/>
</dbReference>
<keyword evidence="2" id="KW-0175">Coiled coil</keyword>
<name>A0ABU3SVZ8_9ALTE</name>
<keyword evidence="3" id="KW-0812">Transmembrane</keyword>
<gene>
    <name evidence="5" type="ORF">RS130_09735</name>
</gene>
<protein>
    <submittedName>
        <fullName evidence="5">Efflux RND transporter periplasmic adaptor subunit</fullName>
    </submittedName>
</protein>
<comment type="similarity">
    <text evidence="1">Belongs to the membrane fusion protein (MFP) (TC 8.A.1) family.</text>
</comment>
<dbReference type="InterPro" id="IPR006143">
    <property type="entry name" value="RND_pump_MFP"/>
</dbReference>
<evidence type="ECO:0000256" key="3">
    <source>
        <dbReference type="SAM" id="Phobius"/>
    </source>
</evidence>
<dbReference type="PANTHER" id="PTHR30469:SF12">
    <property type="entry name" value="MULTIDRUG RESISTANCE PROTEIN MDTA"/>
    <property type="match status" value="1"/>
</dbReference>
<dbReference type="EMBL" id="JAWDIO010000002">
    <property type="protein sequence ID" value="MDU0354174.1"/>
    <property type="molecule type" value="Genomic_DNA"/>
</dbReference>
<evidence type="ECO:0000313" key="6">
    <source>
        <dbReference type="Proteomes" id="UP001247805"/>
    </source>
</evidence>
<dbReference type="Pfam" id="PF25917">
    <property type="entry name" value="BSH_RND"/>
    <property type="match status" value="1"/>
</dbReference>
<evidence type="ECO:0000259" key="4">
    <source>
        <dbReference type="Pfam" id="PF25917"/>
    </source>
</evidence>
<feature type="coiled-coil region" evidence="2">
    <location>
        <begin position="120"/>
        <end position="186"/>
    </location>
</feature>
<keyword evidence="6" id="KW-1185">Reference proteome</keyword>
<keyword evidence="3" id="KW-1133">Transmembrane helix</keyword>
<dbReference type="Gene3D" id="2.40.30.170">
    <property type="match status" value="1"/>
</dbReference>